<evidence type="ECO:0000256" key="1">
    <source>
        <dbReference type="ARBA" id="ARBA00010613"/>
    </source>
</evidence>
<evidence type="ECO:0000313" key="4">
    <source>
        <dbReference type="Proteomes" id="UP000186004"/>
    </source>
</evidence>
<dbReference type="PROSITE" id="PS50263">
    <property type="entry name" value="CN_HYDROLASE"/>
    <property type="match status" value="1"/>
</dbReference>
<accession>A0A1N6ULX2</accession>
<dbReference type="Gene3D" id="3.60.110.10">
    <property type="entry name" value="Carbon-nitrogen hydrolase"/>
    <property type="match status" value="1"/>
</dbReference>
<dbReference type="STRING" id="1198245.SAMN05444858_103407"/>
<keyword evidence="4" id="KW-1185">Reference proteome</keyword>
<name>A0A1N6ULX2_9ACTN</name>
<feature type="domain" description="CN hydrolase" evidence="2">
    <location>
        <begin position="3"/>
        <end position="238"/>
    </location>
</feature>
<dbReference type="PANTHER" id="PTHR23088:SF27">
    <property type="entry name" value="DEAMINATED GLUTATHIONE AMIDASE"/>
    <property type="match status" value="1"/>
</dbReference>
<proteinExistence type="inferred from homology"/>
<protein>
    <submittedName>
        <fullName evidence="3">Predicted amidohydrolase</fullName>
    </submittedName>
</protein>
<dbReference type="Pfam" id="PF00795">
    <property type="entry name" value="CN_hydrolase"/>
    <property type="match status" value="1"/>
</dbReference>
<dbReference type="CDD" id="cd07197">
    <property type="entry name" value="nitrilase"/>
    <property type="match status" value="1"/>
</dbReference>
<dbReference type="SUPFAM" id="SSF56317">
    <property type="entry name" value="Carbon-nitrogen hydrolase"/>
    <property type="match status" value="1"/>
</dbReference>
<dbReference type="PANTHER" id="PTHR23088">
    <property type="entry name" value="NITRILASE-RELATED"/>
    <property type="match status" value="1"/>
</dbReference>
<dbReference type="InterPro" id="IPR003010">
    <property type="entry name" value="C-N_Hydrolase"/>
</dbReference>
<dbReference type="RefSeq" id="WP_076469086.1">
    <property type="nucleotide sequence ID" value="NZ_FTNF01000003.1"/>
</dbReference>
<evidence type="ECO:0000259" key="2">
    <source>
        <dbReference type="PROSITE" id="PS50263"/>
    </source>
</evidence>
<dbReference type="EMBL" id="FTNF01000003">
    <property type="protein sequence ID" value="SIQ66451.1"/>
    <property type="molecule type" value="Genomic_DNA"/>
</dbReference>
<dbReference type="InterPro" id="IPR036526">
    <property type="entry name" value="C-N_Hydrolase_sf"/>
</dbReference>
<dbReference type="Proteomes" id="UP000186004">
    <property type="component" value="Unassembled WGS sequence"/>
</dbReference>
<dbReference type="OrthoDB" id="9811121at2"/>
<keyword evidence="3" id="KW-0378">Hydrolase</keyword>
<evidence type="ECO:0000313" key="3">
    <source>
        <dbReference type="EMBL" id="SIQ66451.1"/>
    </source>
</evidence>
<organism evidence="3 4">
    <name type="scientific">Micromonospora avicenniae</name>
    <dbReference type="NCBI Taxonomy" id="1198245"/>
    <lineage>
        <taxon>Bacteria</taxon>
        <taxon>Bacillati</taxon>
        <taxon>Actinomycetota</taxon>
        <taxon>Actinomycetes</taxon>
        <taxon>Micromonosporales</taxon>
        <taxon>Micromonosporaceae</taxon>
        <taxon>Micromonospora</taxon>
    </lineage>
</organism>
<comment type="similarity">
    <text evidence="1">Belongs to the carbon-nitrogen hydrolase superfamily. NIT1/NIT2 family.</text>
</comment>
<reference evidence="3 4" key="1">
    <citation type="submission" date="2017-01" db="EMBL/GenBank/DDBJ databases">
        <authorList>
            <person name="Mah S.A."/>
            <person name="Swanson W.J."/>
            <person name="Moy G.W."/>
            <person name="Vacquier V.D."/>
        </authorList>
    </citation>
    <scope>NUCLEOTIDE SEQUENCE [LARGE SCALE GENOMIC DNA]</scope>
    <source>
        <strain evidence="3 4">DSM 45758</strain>
    </source>
</reference>
<dbReference type="GO" id="GO:0016787">
    <property type="term" value="F:hydrolase activity"/>
    <property type="evidence" value="ECO:0007669"/>
    <property type="project" value="UniProtKB-KW"/>
</dbReference>
<gene>
    <name evidence="3" type="ORF">SAMN05444858_103407</name>
</gene>
<sequence>MRISATIGQIPTPWDINTNLASIEAVVAESEPDDLVLLPEGAISGYAPDLSPLATLDQALLADAIERVAELARRRGVHIFCGSLLPAQGGWWNVALHFPPSGGRWVYRKINLAVNERAAALRAGTELPTRQVRQPDGELAVGVQLCREIRYPEQWQHLARSGAQAFVYLTNAASPEATPGVWRSHLISRAAENQRFLFAVNLADPRQHCPSMVVSPRGDVLAELPPGQAGTLRVTVDLAEVSDWTLDQQRRDVVDLRYRPDVHDHA</sequence>
<dbReference type="AlphaFoldDB" id="A0A1N6ULX2"/>